<accession>D3V0D4</accession>
<gene>
    <name evidence="1" type="ordered locus">XBJ1_1375</name>
</gene>
<dbReference type="HOGENOM" id="CLU_204071_0_0_6"/>
<dbReference type="Proteomes" id="UP000002045">
    <property type="component" value="Chromosome"/>
</dbReference>
<proteinExistence type="predicted"/>
<evidence type="ECO:0000313" key="1">
    <source>
        <dbReference type="EMBL" id="CBJ80508.1"/>
    </source>
</evidence>
<organism evidence="1 2">
    <name type="scientific">Xenorhabdus bovienii (strain SS-2004)</name>
    <name type="common">Xenorhabdus nematophila subsp. bovienii</name>
    <dbReference type="NCBI Taxonomy" id="406818"/>
    <lineage>
        <taxon>Bacteria</taxon>
        <taxon>Pseudomonadati</taxon>
        <taxon>Pseudomonadota</taxon>
        <taxon>Gammaproteobacteria</taxon>
        <taxon>Enterobacterales</taxon>
        <taxon>Morganellaceae</taxon>
        <taxon>Xenorhabdus</taxon>
    </lineage>
</organism>
<sequence length="53" mass="6192">MHPKSWTLYFNLRGAFYEEEKIFSDIQAESGSALLITPRLRIQSNRITFRTAS</sequence>
<dbReference type="KEGG" id="xbo:XBJ1_1375"/>
<reference evidence="1" key="1">
    <citation type="journal article" date="2011" name="PLoS ONE">
        <title>The entomopathogenic bacterial endosymbionts xenorhabdus and photorhabdus: convergent lifestyles from divergent genomes.</title>
        <authorList>
            <person name="Chaston J.M."/>
            <person name="Suen G."/>
            <person name="Tucker S.L."/>
            <person name="Andersen A.W."/>
            <person name="Bhasin A."/>
            <person name="Bode E."/>
            <person name="Bode H.B."/>
            <person name="Brachmann A.O."/>
            <person name="Cowles C.E."/>
            <person name="Cowles K.N."/>
            <person name="Darby C."/>
            <person name="de Leon L."/>
            <person name="Drace K."/>
            <person name="Du Z."/>
            <person name="Givaudan A."/>
            <person name="Herbert Tran E.E."/>
            <person name="Jewell K.A."/>
            <person name="Knack J.J."/>
            <person name="Krasomil-Osterfeld K.C."/>
            <person name="Kukor R."/>
            <person name="Lanois A."/>
            <person name="Latreille P."/>
            <person name="Leimgruber N.K."/>
            <person name="Lipke C.M."/>
            <person name="Liu R."/>
            <person name="Lu X."/>
            <person name="Martens E.C."/>
            <person name="Marri P.R."/>
            <person name="Medigue C."/>
            <person name="Menard M.L."/>
            <person name="Miller N.M."/>
            <person name="Morales-Soto N."/>
            <person name="Norton S."/>
            <person name="Ogier J.C."/>
            <person name="Orchard S.S."/>
            <person name="Park D."/>
            <person name="Park Y."/>
            <person name="Qurollo B.A."/>
            <person name="Sugar D.R."/>
            <person name="Richards G.R."/>
            <person name="Rouy Z."/>
            <person name="Slominski B."/>
            <person name="Slominski K."/>
            <person name="Snyder H."/>
            <person name="Tjaden B.C."/>
            <person name="van der Hoeven R."/>
            <person name="Welch R.D."/>
            <person name="Wheeler C."/>
            <person name="Xiang B."/>
            <person name="Barbazuk B."/>
            <person name="Gaudriault S."/>
            <person name="Goodner B."/>
            <person name="Slater S.C."/>
            <person name="Forst S."/>
            <person name="Goldman B.S."/>
            <person name="Goodrich-Blair H."/>
        </authorList>
    </citation>
    <scope>NUCLEOTIDE SEQUENCE [LARGE SCALE GENOMIC DNA]</scope>
    <source>
        <strain evidence="1">SS-2004</strain>
    </source>
</reference>
<dbReference type="EMBL" id="FN667741">
    <property type="protein sequence ID" value="CBJ80508.1"/>
    <property type="molecule type" value="Genomic_DNA"/>
</dbReference>
<protein>
    <submittedName>
        <fullName evidence="1">Uncharacterized protein</fullName>
    </submittedName>
</protein>
<evidence type="ECO:0000313" key="2">
    <source>
        <dbReference type="Proteomes" id="UP000002045"/>
    </source>
</evidence>
<name>D3V0D4_XENBS</name>
<dbReference type="AlphaFoldDB" id="D3V0D4"/>